<organism evidence="1 2">
    <name type="scientific">Popillia japonica</name>
    <name type="common">Japanese beetle</name>
    <dbReference type="NCBI Taxonomy" id="7064"/>
    <lineage>
        <taxon>Eukaryota</taxon>
        <taxon>Metazoa</taxon>
        <taxon>Ecdysozoa</taxon>
        <taxon>Arthropoda</taxon>
        <taxon>Hexapoda</taxon>
        <taxon>Insecta</taxon>
        <taxon>Pterygota</taxon>
        <taxon>Neoptera</taxon>
        <taxon>Endopterygota</taxon>
        <taxon>Coleoptera</taxon>
        <taxon>Polyphaga</taxon>
        <taxon>Scarabaeiformia</taxon>
        <taxon>Scarabaeidae</taxon>
        <taxon>Rutelinae</taxon>
        <taxon>Popillia</taxon>
    </lineage>
</organism>
<proteinExistence type="predicted"/>
<comment type="caution">
    <text evidence="1">The sequence shown here is derived from an EMBL/GenBank/DDBJ whole genome shotgun (WGS) entry which is preliminary data.</text>
</comment>
<dbReference type="Proteomes" id="UP001458880">
    <property type="component" value="Unassembled WGS sequence"/>
</dbReference>
<dbReference type="EMBL" id="JASPKY010000335">
    <property type="protein sequence ID" value="KAK9708148.1"/>
    <property type="molecule type" value="Genomic_DNA"/>
</dbReference>
<gene>
    <name evidence="1" type="ORF">QE152_g27378</name>
</gene>
<sequence>MLNNDEAICVAIALAVCLKNKKKRRWMEGWLKKRNKYTHKNLLNDLRLSESNDFRNFLRLDGTSFDALLQVSTPRISNMNTMTRDAIPPSQRLSITLRYLATGNSLKT</sequence>
<reference evidence="1 2" key="1">
    <citation type="journal article" date="2024" name="BMC Genomics">
        <title>De novo assembly and annotation of Popillia japonica's genome with initial clues to its potential as an invasive pest.</title>
        <authorList>
            <person name="Cucini C."/>
            <person name="Boschi S."/>
            <person name="Funari R."/>
            <person name="Cardaioli E."/>
            <person name="Iannotti N."/>
            <person name="Marturano G."/>
            <person name="Paoli F."/>
            <person name="Bruttini M."/>
            <person name="Carapelli A."/>
            <person name="Frati F."/>
            <person name="Nardi F."/>
        </authorList>
    </citation>
    <scope>NUCLEOTIDE SEQUENCE [LARGE SCALE GENOMIC DNA]</scope>
    <source>
        <strain evidence="1">DMR45628</strain>
    </source>
</reference>
<dbReference type="AlphaFoldDB" id="A0AAW1JVH4"/>
<accession>A0AAW1JVH4</accession>
<evidence type="ECO:0000313" key="1">
    <source>
        <dbReference type="EMBL" id="KAK9708148.1"/>
    </source>
</evidence>
<protein>
    <submittedName>
        <fullName evidence="1">Uncharacterized protein</fullName>
    </submittedName>
</protein>
<name>A0AAW1JVH4_POPJA</name>
<keyword evidence="2" id="KW-1185">Reference proteome</keyword>
<evidence type="ECO:0000313" key="2">
    <source>
        <dbReference type="Proteomes" id="UP001458880"/>
    </source>
</evidence>